<evidence type="ECO:0000313" key="2">
    <source>
        <dbReference type="Proteomes" id="UP001352852"/>
    </source>
</evidence>
<name>A0ABU7F7M1_9TELE</name>
<dbReference type="Proteomes" id="UP001352852">
    <property type="component" value="Unassembled WGS sequence"/>
</dbReference>
<sequence length="224" mass="25605">MTEGTSQRDQAGGMVREFKRGEILVKLFSHLVTSPSSPWRTLEIAGSLQDWLEVRKDFFPDPRIHHIIEAERQRALGEIAASMRRPPAPSSARFPTKAGGGFLAHGLAPDQPSPLLPTANPVSGPVPEGFMEEPPPHPVLFLVLFRKGPKPYRPHTLFLSMRDSWMDCLHFLLLFLVLSWRTPRTNCLHPWFSFRRSSWRICLHFLFLSLMLGPQPWLQNERPV</sequence>
<accession>A0ABU7F7M1</accession>
<comment type="caution">
    <text evidence="1">The sequence shown here is derived from an EMBL/GenBank/DDBJ whole genome shotgun (WGS) entry which is preliminary data.</text>
</comment>
<keyword evidence="2" id="KW-1185">Reference proteome</keyword>
<protein>
    <submittedName>
        <fullName evidence="1">Uncharacterized protein</fullName>
    </submittedName>
</protein>
<reference evidence="1 2" key="1">
    <citation type="submission" date="2021-06" db="EMBL/GenBank/DDBJ databases">
        <authorList>
            <person name="Palmer J.M."/>
        </authorList>
    </citation>
    <scope>NUCLEOTIDE SEQUENCE [LARGE SCALE GENOMIC DNA]</scope>
    <source>
        <strain evidence="1 2">CL_MEX2019</strain>
        <tissue evidence="1">Muscle</tissue>
    </source>
</reference>
<evidence type="ECO:0000313" key="1">
    <source>
        <dbReference type="EMBL" id="MED6295310.1"/>
    </source>
</evidence>
<dbReference type="EMBL" id="JAHUTJ010078341">
    <property type="protein sequence ID" value="MED6295310.1"/>
    <property type="molecule type" value="Genomic_DNA"/>
</dbReference>
<proteinExistence type="predicted"/>
<gene>
    <name evidence="1" type="ORF">CHARACLAT_030415</name>
</gene>
<organism evidence="1 2">
    <name type="scientific">Characodon lateralis</name>
    <dbReference type="NCBI Taxonomy" id="208331"/>
    <lineage>
        <taxon>Eukaryota</taxon>
        <taxon>Metazoa</taxon>
        <taxon>Chordata</taxon>
        <taxon>Craniata</taxon>
        <taxon>Vertebrata</taxon>
        <taxon>Euteleostomi</taxon>
        <taxon>Actinopterygii</taxon>
        <taxon>Neopterygii</taxon>
        <taxon>Teleostei</taxon>
        <taxon>Neoteleostei</taxon>
        <taxon>Acanthomorphata</taxon>
        <taxon>Ovalentaria</taxon>
        <taxon>Atherinomorphae</taxon>
        <taxon>Cyprinodontiformes</taxon>
        <taxon>Goodeidae</taxon>
        <taxon>Characodon</taxon>
    </lineage>
</organism>